<dbReference type="InterPro" id="IPR008930">
    <property type="entry name" value="Terpenoid_cyclase/PrenylTrfase"/>
</dbReference>
<evidence type="ECO:0000313" key="1">
    <source>
        <dbReference type="EMBL" id="MFD2232819.1"/>
    </source>
</evidence>
<dbReference type="Proteomes" id="UP001597296">
    <property type="component" value="Unassembled WGS sequence"/>
</dbReference>
<sequence>MESPFVTGMVAGALEVHAETPAIAGVIAGAVGNILSWRPADGLFRFFRHGIDPDLDDIALLHTVLLRHRPASFDPAAVAALLEGLVGADGRYPVWVRPASAQNEFDPCVQANVVNYLCRCGRRPDLGVLRIAWGLWREDAATLHYESPFTFPYFLARLPPAARRSVVAANPRAVAGLSRSRPGATALDQAFQLAALRRLGGPARADLVERLLAGQGADGAWPAIGAFGALNFWGSSALTTALAAEALALAGKG</sequence>
<dbReference type="RefSeq" id="WP_377314473.1">
    <property type="nucleotide sequence ID" value="NZ_JBHUIY010000004.1"/>
</dbReference>
<organism evidence="1 2">
    <name type="scientific">Phaeospirillum tilakii</name>
    <dbReference type="NCBI Taxonomy" id="741673"/>
    <lineage>
        <taxon>Bacteria</taxon>
        <taxon>Pseudomonadati</taxon>
        <taxon>Pseudomonadota</taxon>
        <taxon>Alphaproteobacteria</taxon>
        <taxon>Rhodospirillales</taxon>
        <taxon>Rhodospirillaceae</taxon>
        <taxon>Phaeospirillum</taxon>
    </lineage>
</organism>
<comment type="caution">
    <text evidence="1">The sequence shown here is derived from an EMBL/GenBank/DDBJ whole genome shotgun (WGS) entry which is preliminary data.</text>
</comment>
<gene>
    <name evidence="1" type="ORF">ACFSNB_03280</name>
</gene>
<name>A0ABW5C632_9PROT</name>
<dbReference type="EMBL" id="JBHUIY010000004">
    <property type="protein sequence ID" value="MFD2232819.1"/>
    <property type="molecule type" value="Genomic_DNA"/>
</dbReference>
<protein>
    <submittedName>
        <fullName evidence="1">Uncharacterized protein</fullName>
    </submittedName>
</protein>
<accession>A0ABW5C632</accession>
<reference evidence="2" key="1">
    <citation type="journal article" date="2019" name="Int. J. Syst. Evol. Microbiol.">
        <title>The Global Catalogue of Microorganisms (GCM) 10K type strain sequencing project: providing services to taxonomists for standard genome sequencing and annotation.</title>
        <authorList>
            <consortium name="The Broad Institute Genomics Platform"/>
            <consortium name="The Broad Institute Genome Sequencing Center for Infectious Disease"/>
            <person name="Wu L."/>
            <person name="Ma J."/>
        </authorList>
    </citation>
    <scope>NUCLEOTIDE SEQUENCE [LARGE SCALE GENOMIC DNA]</scope>
    <source>
        <strain evidence="2">KCTC 15012</strain>
    </source>
</reference>
<evidence type="ECO:0000313" key="2">
    <source>
        <dbReference type="Proteomes" id="UP001597296"/>
    </source>
</evidence>
<proteinExistence type="predicted"/>
<dbReference type="SUPFAM" id="SSF48239">
    <property type="entry name" value="Terpenoid cyclases/Protein prenyltransferases"/>
    <property type="match status" value="1"/>
</dbReference>
<keyword evidence="2" id="KW-1185">Reference proteome</keyword>